<dbReference type="InterPro" id="IPR029058">
    <property type="entry name" value="AB_hydrolase_fold"/>
</dbReference>
<accession>A0A377DHQ2</accession>
<proteinExistence type="predicted"/>
<name>A0A377DHQ2_ECOLX</name>
<organism evidence="1 2">
    <name type="scientific">Escherichia coli</name>
    <dbReference type="NCBI Taxonomy" id="562"/>
    <lineage>
        <taxon>Bacteria</taxon>
        <taxon>Pseudomonadati</taxon>
        <taxon>Pseudomonadota</taxon>
        <taxon>Gammaproteobacteria</taxon>
        <taxon>Enterobacterales</taxon>
        <taxon>Enterobacteriaceae</taxon>
        <taxon>Escherichia</taxon>
    </lineage>
</organism>
<dbReference type="EC" id="3.1.1.-" evidence="1"/>
<reference evidence="1 2" key="1">
    <citation type="submission" date="2018-06" db="EMBL/GenBank/DDBJ databases">
        <authorList>
            <consortium name="Pathogen Informatics"/>
            <person name="Doyle S."/>
        </authorList>
    </citation>
    <scope>NUCLEOTIDE SEQUENCE [LARGE SCALE GENOMIC DNA]</scope>
    <source>
        <strain evidence="1 2">NCTC7922</strain>
    </source>
</reference>
<sequence>MKPENKLPVLDLISAEMKTVVNTLQPDLPPWPATGTIAEQRQYYTLERRFWNAGAPEMATRAYMVPTKYGQVETRLFCPQPDSPATLFYLHGGGFYSRQSRYPRSHHAPAGKLQPMYGDWY</sequence>
<dbReference type="Gene3D" id="3.40.50.1820">
    <property type="entry name" value="alpha/beta hydrolase"/>
    <property type="match status" value="1"/>
</dbReference>
<dbReference type="EMBL" id="UGFC01000006">
    <property type="protein sequence ID" value="STM20159.1"/>
    <property type="molecule type" value="Genomic_DNA"/>
</dbReference>
<gene>
    <name evidence="1" type="primary">aes_1</name>
    <name evidence="1" type="ORF">NCTC7922_06120</name>
</gene>
<keyword evidence="1" id="KW-0378">Hydrolase</keyword>
<dbReference type="AlphaFoldDB" id="A0A377DHQ2"/>
<dbReference type="SUPFAM" id="SSF53474">
    <property type="entry name" value="alpha/beta-Hydrolases"/>
    <property type="match status" value="1"/>
</dbReference>
<dbReference type="Proteomes" id="UP000254174">
    <property type="component" value="Unassembled WGS sequence"/>
</dbReference>
<evidence type="ECO:0000313" key="1">
    <source>
        <dbReference type="EMBL" id="STM20159.1"/>
    </source>
</evidence>
<protein>
    <submittedName>
        <fullName evidence="1">Acetyl esterase</fullName>
        <ecNumber evidence="1">3.1.1.-</ecNumber>
    </submittedName>
</protein>
<evidence type="ECO:0000313" key="2">
    <source>
        <dbReference type="Proteomes" id="UP000254174"/>
    </source>
</evidence>
<dbReference type="GO" id="GO:0016787">
    <property type="term" value="F:hydrolase activity"/>
    <property type="evidence" value="ECO:0007669"/>
    <property type="project" value="UniProtKB-KW"/>
</dbReference>